<name>A0A087GUZ6_ARAAL</name>
<sequence length="373" mass="42403">MQSKPTSGVIRRSAAPSSCRYYPYATGSRSGKKYMKDEVVRLGFKLSVSLAESMFLLCDDIRSMLWFCYKLFRDANSYQKSESSNANSDSPVVKRMLRVSHHVYSKYIQPKNEGGVFDQDGGNPFQCELIRTIWKDFADGIIVLHRLVMLLRRKDCSFDDRLLLSAIAKYKKLLKNLEDKLRSSGKDANGFARKAMESNIFSFWKSLFDEEATPKARKNMIVNDMFNPLFDVSKRSTFGFISHSELPALTVYSPYILGKDFAKQELKEEVVHLGVELSLYVAEMIGEEICLYVRAFTTGIEERLKNVEEELKGAKAVSEANGFAREAMESDIMDLWKSVFDKEAKEATQTLKVINMGILRDIFLPLLNAAAPP</sequence>
<dbReference type="Pfam" id="PF06683">
    <property type="entry name" value="DUF1184"/>
    <property type="match status" value="2"/>
</dbReference>
<protein>
    <submittedName>
        <fullName evidence="1">Uncharacterized protein</fullName>
    </submittedName>
</protein>
<dbReference type="OMA" id="FLPLHNE"/>
<dbReference type="Proteomes" id="UP000029120">
    <property type="component" value="Chromosome 5"/>
</dbReference>
<dbReference type="Gramene" id="KFK33698">
    <property type="protein sequence ID" value="KFK33698"/>
    <property type="gene ID" value="AALP_AA5G048400"/>
</dbReference>
<dbReference type="AlphaFoldDB" id="A0A087GUZ6"/>
<reference evidence="2" key="1">
    <citation type="journal article" date="2015" name="Nat. Plants">
        <title>Genome expansion of Arabis alpina linked with retrotransposition and reduced symmetric DNA methylation.</title>
        <authorList>
            <person name="Willing E.M."/>
            <person name="Rawat V."/>
            <person name="Mandakova T."/>
            <person name="Maumus F."/>
            <person name="James G.V."/>
            <person name="Nordstroem K.J."/>
            <person name="Becker C."/>
            <person name="Warthmann N."/>
            <person name="Chica C."/>
            <person name="Szarzynska B."/>
            <person name="Zytnicki M."/>
            <person name="Albani M.C."/>
            <person name="Kiefer C."/>
            <person name="Bergonzi S."/>
            <person name="Castaings L."/>
            <person name="Mateos J.L."/>
            <person name="Berns M.C."/>
            <person name="Bujdoso N."/>
            <person name="Piofczyk T."/>
            <person name="de Lorenzo L."/>
            <person name="Barrero-Sicilia C."/>
            <person name="Mateos I."/>
            <person name="Piednoel M."/>
            <person name="Hagmann J."/>
            <person name="Chen-Min-Tao R."/>
            <person name="Iglesias-Fernandez R."/>
            <person name="Schuster S.C."/>
            <person name="Alonso-Blanco C."/>
            <person name="Roudier F."/>
            <person name="Carbonero P."/>
            <person name="Paz-Ares J."/>
            <person name="Davis S.J."/>
            <person name="Pecinka A."/>
            <person name="Quesneville H."/>
            <person name="Colot V."/>
            <person name="Lysak M.A."/>
            <person name="Weigel D."/>
            <person name="Coupland G."/>
            <person name="Schneeberger K."/>
        </authorList>
    </citation>
    <scope>NUCLEOTIDE SEQUENCE [LARGE SCALE GENOMIC DNA]</scope>
    <source>
        <strain evidence="2">cv. Pajares</strain>
    </source>
</reference>
<evidence type="ECO:0000313" key="2">
    <source>
        <dbReference type="Proteomes" id="UP000029120"/>
    </source>
</evidence>
<evidence type="ECO:0000313" key="1">
    <source>
        <dbReference type="EMBL" id="KFK33698.1"/>
    </source>
</evidence>
<dbReference type="OrthoDB" id="1078272at2759"/>
<keyword evidence="2" id="KW-1185">Reference proteome</keyword>
<accession>A0A087GUZ6</accession>
<dbReference type="InterPro" id="IPR009568">
    <property type="entry name" value="DUF1184"/>
</dbReference>
<organism evidence="1 2">
    <name type="scientific">Arabis alpina</name>
    <name type="common">Alpine rock-cress</name>
    <dbReference type="NCBI Taxonomy" id="50452"/>
    <lineage>
        <taxon>Eukaryota</taxon>
        <taxon>Viridiplantae</taxon>
        <taxon>Streptophyta</taxon>
        <taxon>Embryophyta</taxon>
        <taxon>Tracheophyta</taxon>
        <taxon>Spermatophyta</taxon>
        <taxon>Magnoliopsida</taxon>
        <taxon>eudicotyledons</taxon>
        <taxon>Gunneridae</taxon>
        <taxon>Pentapetalae</taxon>
        <taxon>rosids</taxon>
        <taxon>malvids</taxon>
        <taxon>Brassicales</taxon>
        <taxon>Brassicaceae</taxon>
        <taxon>Arabideae</taxon>
        <taxon>Arabis</taxon>
    </lineage>
</organism>
<gene>
    <name evidence="1" type="ordered locus">AALP_Aa5g048400</name>
</gene>
<dbReference type="EMBL" id="CM002873">
    <property type="protein sequence ID" value="KFK33698.1"/>
    <property type="molecule type" value="Genomic_DNA"/>
</dbReference>
<proteinExistence type="predicted"/>